<dbReference type="Proteomes" id="UP000268162">
    <property type="component" value="Unassembled WGS sequence"/>
</dbReference>
<sequence length="195" mass="22587">MGLLELNRCRILEPELPSENSLEINQRSLARFRDLKALHNNINQVPYRALVRVVQLGGFVQPVLVSWDIVFFKMILALQNGQTRGHYFTKRSILLVDEMSECATLELWNDMTTVADFWKEGKTSHSSRLEMDIRHRFSEFNSPVHVVEHRSKSMRYKECTIPEPPGLGVTNHYKDDYLPWSLSLTSVGVAPTWAW</sequence>
<reference evidence="2" key="1">
    <citation type="journal article" date="2018" name="Nat. Microbiol.">
        <title>Leveraging single-cell genomics to expand the fungal tree of life.</title>
        <authorList>
            <person name="Ahrendt S.R."/>
            <person name="Quandt C.A."/>
            <person name="Ciobanu D."/>
            <person name="Clum A."/>
            <person name="Salamov A."/>
            <person name="Andreopoulos B."/>
            <person name="Cheng J.F."/>
            <person name="Woyke T."/>
            <person name="Pelin A."/>
            <person name="Henrissat B."/>
            <person name="Reynolds N.K."/>
            <person name="Benny G.L."/>
            <person name="Smith M.E."/>
            <person name="James T.Y."/>
            <person name="Grigoriev I.V."/>
        </authorList>
    </citation>
    <scope>NUCLEOTIDE SEQUENCE [LARGE SCALE GENOMIC DNA]</scope>
    <source>
        <strain evidence="2">RSA 468</strain>
    </source>
</reference>
<name>A0A4Q0A0R6_9FUNG</name>
<accession>A0A4Q0A0R6</accession>
<proteinExistence type="predicted"/>
<evidence type="ECO:0000313" key="1">
    <source>
        <dbReference type="EMBL" id="RKP38710.1"/>
    </source>
</evidence>
<dbReference type="EMBL" id="ML002337">
    <property type="protein sequence ID" value="RKP38710.1"/>
    <property type="molecule type" value="Genomic_DNA"/>
</dbReference>
<gene>
    <name evidence="1" type="ORF">BJ085DRAFT_28873</name>
</gene>
<keyword evidence="2" id="KW-1185">Reference proteome</keyword>
<evidence type="ECO:0000313" key="2">
    <source>
        <dbReference type="Proteomes" id="UP000268162"/>
    </source>
</evidence>
<protein>
    <submittedName>
        <fullName evidence="1">Uncharacterized protein</fullName>
    </submittedName>
</protein>
<dbReference type="AlphaFoldDB" id="A0A4Q0A0R6"/>
<organism evidence="1 2">
    <name type="scientific">Dimargaris cristalligena</name>
    <dbReference type="NCBI Taxonomy" id="215637"/>
    <lineage>
        <taxon>Eukaryota</taxon>
        <taxon>Fungi</taxon>
        <taxon>Fungi incertae sedis</taxon>
        <taxon>Zoopagomycota</taxon>
        <taxon>Kickxellomycotina</taxon>
        <taxon>Dimargaritomycetes</taxon>
        <taxon>Dimargaritales</taxon>
        <taxon>Dimargaritaceae</taxon>
        <taxon>Dimargaris</taxon>
    </lineage>
</organism>